<name>A0A4R3N4Z5_9GAMM</name>
<feature type="compositionally biased region" description="Low complexity" evidence="1">
    <location>
        <begin position="1"/>
        <end position="17"/>
    </location>
</feature>
<feature type="region of interest" description="Disordered" evidence="1">
    <location>
        <begin position="1"/>
        <end position="21"/>
    </location>
</feature>
<dbReference type="EMBL" id="SMAO01000001">
    <property type="protein sequence ID" value="TCT24250.1"/>
    <property type="molecule type" value="Genomic_DNA"/>
</dbReference>
<dbReference type="Proteomes" id="UP000295717">
    <property type="component" value="Unassembled WGS sequence"/>
</dbReference>
<dbReference type="Gene3D" id="3.30.300.130">
    <property type="entry name" value="Fe-S cluster assembly (FSCA)"/>
    <property type="match status" value="1"/>
</dbReference>
<evidence type="ECO:0000256" key="1">
    <source>
        <dbReference type="SAM" id="MobiDB-lite"/>
    </source>
</evidence>
<gene>
    <name evidence="3" type="ORF">EDC35_101572</name>
</gene>
<dbReference type="InterPro" id="IPR001075">
    <property type="entry name" value="NIF_FeS_clus_asmbl_NifU_C"/>
</dbReference>
<dbReference type="OrthoDB" id="9798220at2"/>
<evidence type="ECO:0000313" key="3">
    <source>
        <dbReference type="EMBL" id="TCT24250.1"/>
    </source>
</evidence>
<organism evidence="3 4">
    <name type="scientific">Thiobaca trueperi</name>
    <dbReference type="NCBI Taxonomy" id="127458"/>
    <lineage>
        <taxon>Bacteria</taxon>
        <taxon>Pseudomonadati</taxon>
        <taxon>Pseudomonadota</taxon>
        <taxon>Gammaproteobacteria</taxon>
        <taxon>Chromatiales</taxon>
        <taxon>Chromatiaceae</taxon>
        <taxon>Thiobaca</taxon>
    </lineage>
</organism>
<dbReference type="Pfam" id="PF01106">
    <property type="entry name" value="NifU"/>
    <property type="match status" value="1"/>
</dbReference>
<dbReference type="GO" id="GO:0051536">
    <property type="term" value="F:iron-sulfur cluster binding"/>
    <property type="evidence" value="ECO:0007669"/>
    <property type="project" value="InterPro"/>
</dbReference>
<protein>
    <submittedName>
        <fullName evidence="3">Fe-S cluster biogenesis protein NfuA</fullName>
    </submittedName>
</protein>
<dbReference type="InterPro" id="IPR034904">
    <property type="entry name" value="FSCA_dom_sf"/>
</dbReference>
<feature type="domain" description="NIF system FeS cluster assembly NifU C-terminal" evidence="2">
    <location>
        <begin position="28"/>
        <end position="91"/>
    </location>
</feature>
<proteinExistence type="predicted"/>
<dbReference type="GO" id="GO:0016226">
    <property type="term" value="P:iron-sulfur cluster assembly"/>
    <property type="evidence" value="ECO:0007669"/>
    <property type="project" value="InterPro"/>
</dbReference>
<dbReference type="AlphaFoldDB" id="A0A4R3N4Z5"/>
<dbReference type="GO" id="GO:0005506">
    <property type="term" value="F:iron ion binding"/>
    <property type="evidence" value="ECO:0007669"/>
    <property type="project" value="InterPro"/>
</dbReference>
<accession>A0A4R3N4Z5</accession>
<reference evidence="3 4" key="1">
    <citation type="submission" date="2019-03" db="EMBL/GenBank/DDBJ databases">
        <title>Genomic Encyclopedia of Type Strains, Phase IV (KMG-IV): sequencing the most valuable type-strain genomes for metagenomic binning, comparative biology and taxonomic classification.</title>
        <authorList>
            <person name="Goeker M."/>
        </authorList>
    </citation>
    <scope>NUCLEOTIDE SEQUENCE [LARGE SCALE GENOMIC DNA]</scope>
    <source>
        <strain evidence="3 4">DSM 13587</strain>
    </source>
</reference>
<evidence type="ECO:0000313" key="4">
    <source>
        <dbReference type="Proteomes" id="UP000295717"/>
    </source>
</evidence>
<keyword evidence="4" id="KW-1185">Reference proteome</keyword>
<dbReference type="RefSeq" id="WP_132975497.1">
    <property type="nucleotide sequence ID" value="NZ_SMAO01000001.1"/>
</dbReference>
<evidence type="ECO:0000259" key="2">
    <source>
        <dbReference type="Pfam" id="PF01106"/>
    </source>
</evidence>
<sequence>MPDTDTSDSAASVSARTGEFDPEQRSLIEAIIASVRPMIQGDGGDIELVAIAGDIIRVRLTGACLHCALAGQTLGGIRRQMVEQLGVPVRVLPASD</sequence>
<dbReference type="SUPFAM" id="SSF117916">
    <property type="entry name" value="Fe-S cluster assembly (FSCA) domain-like"/>
    <property type="match status" value="1"/>
</dbReference>
<comment type="caution">
    <text evidence="3">The sequence shown here is derived from an EMBL/GenBank/DDBJ whole genome shotgun (WGS) entry which is preliminary data.</text>
</comment>